<dbReference type="EMBL" id="AQPN01000020">
    <property type="protein sequence ID" value="EOR96270.1"/>
    <property type="molecule type" value="Genomic_DNA"/>
</dbReference>
<evidence type="ECO:0000313" key="3">
    <source>
        <dbReference type="Proteomes" id="UP000014174"/>
    </source>
</evidence>
<reference evidence="2 3" key="1">
    <citation type="journal article" date="2013" name="Genome Announc.">
        <title>Draft Genome Sequence of Arcticibacter svalbardensis Strain MN12-7T, a Member of the Family Sphingobacteriaceae Isolated from an Arctic Soil Sample.</title>
        <authorList>
            <person name="Shivaji S."/>
            <person name="Ara S."/>
            <person name="Prasad S."/>
            <person name="Manasa B.P."/>
            <person name="Begum Z."/>
            <person name="Singh A."/>
            <person name="Kumar Pinnaka A."/>
        </authorList>
    </citation>
    <scope>NUCLEOTIDE SEQUENCE [LARGE SCALE GENOMIC DNA]</scope>
    <source>
        <strain evidence="2 3">MN12-7</strain>
    </source>
</reference>
<dbReference type="AlphaFoldDB" id="R9GXP7"/>
<dbReference type="RefSeq" id="WP_016193754.1">
    <property type="nucleotide sequence ID" value="NZ_AQPN01000020.1"/>
</dbReference>
<keyword evidence="3" id="KW-1185">Reference proteome</keyword>
<accession>R9GXP7</accession>
<proteinExistence type="predicted"/>
<gene>
    <name evidence="2" type="ORF">ADIARSV_0505</name>
</gene>
<protein>
    <submittedName>
        <fullName evidence="2">Uncharacterized protein</fullName>
    </submittedName>
</protein>
<evidence type="ECO:0000313" key="2">
    <source>
        <dbReference type="EMBL" id="EOR96270.1"/>
    </source>
</evidence>
<keyword evidence="1" id="KW-1133">Transmembrane helix</keyword>
<keyword evidence="1" id="KW-0812">Transmembrane</keyword>
<sequence length="198" mass="22524">MMAQFTWQHFILFILSAGLLYYLIILILFFRKDIQLRFIRKMDDQHIDPGGRSAERSVMGAAMEQKGQLTSTAEELYFAPADEDREVDQLEDAEQDDELSNGLASELTTTSQKPLPATDDLLLGNIADLLQDLKTLFSMSGEAVREEFISLFMLLSSKYQNVAKSHLIEVVNLFILDQSKANLSFTLTREDLEQCWSS</sequence>
<dbReference type="eggNOG" id="ENOG5034047">
    <property type="taxonomic scope" value="Bacteria"/>
</dbReference>
<comment type="caution">
    <text evidence="2">The sequence shown here is derived from an EMBL/GenBank/DDBJ whole genome shotgun (WGS) entry which is preliminary data.</text>
</comment>
<feature type="transmembrane region" description="Helical" evidence="1">
    <location>
        <begin position="6"/>
        <end position="30"/>
    </location>
</feature>
<keyword evidence="1" id="KW-0472">Membrane</keyword>
<dbReference type="STRING" id="1150600.ADIARSV_0505"/>
<dbReference type="Proteomes" id="UP000014174">
    <property type="component" value="Unassembled WGS sequence"/>
</dbReference>
<organism evidence="2 3">
    <name type="scientific">Arcticibacter svalbardensis MN12-7</name>
    <dbReference type="NCBI Taxonomy" id="1150600"/>
    <lineage>
        <taxon>Bacteria</taxon>
        <taxon>Pseudomonadati</taxon>
        <taxon>Bacteroidota</taxon>
        <taxon>Sphingobacteriia</taxon>
        <taxon>Sphingobacteriales</taxon>
        <taxon>Sphingobacteriaceae</taxon>
        <taxon>Arcticibacter</taxon>
    </lineage>
</organism>
<evidence type="ECO:0000256" key="1">
    <source>
        <dbReference type="SAM" id="Phobius"/>
    </source>
</evidence>
<name>R9GXP7_9SPHI</name>